<dbReference type="Proteomes" id="UP000327148">
    <property type="component" value="Unassembled WGS sequence"/>
</dbReference>
<comment type="caution">
    <text evidence="4">The sequence shown here is derived from an EMBL/GenBank/DDBJ whole genome shotgun (WGS) entry which is preliminary data.</text>
</comment>
<dbReference type="PRINTS" id="PR00793">
    <property type="entry name" value="PROAMNOPTASE"/>
</dbReference>
<dbReference type="OrthoDB" id="53505at2"/>
<gene>
    <name evidence="4" type="ORF">F6I03_02720</name>
</gene>
<feature type="domain" description="AB hydrolase-1" evidence="3">
    <location>
        <begin position="57"/>
        <end position="339"/>
    </location>
</feature>
<dbReference type="GO" id="GO:0004177">
    <property type="term" value="F:aminopeptidase activity"/>
    <property type="evidence" value="ECO:0007669"/>
    <property type="project" value="UniProtKB-EC"/>
</dbReference>
<organism evidence="4 5">
    <name type="scientific">Aerococcus sanguinicola</name>
    <dbReference type="NCBI Taxonomy" id="119206"/>
    <lineage>
        <taxon>Bacteria</taxon>
        <taxon>Bacillati</taxon>
        <taxon>Bacillota</taxon>
        <taxon>Bacilli</taxon>
        <taxon>Lactobacillales</taxon>
        <taxon>Aerococcaceae</taxon>
        <taxon>Aerococcus</taxon>
    </lineage>
</organism>
<dbReference type="InterPro" id="IPR002410">
    <property type="entry name" value="Peptidase_S33"/>
</dbReference>
<dbReference type="GO" id="GO:0016020">
    <property type="term" value="C:membrane"/>
    <property type="evidence" value="ECO:0007669"/>
    <property type="project" value="TreeGrafter"/>
</dbReference>
<dbReference type="Gene3D" id="3.40.50.1820">
    <property type="entry name" value="alpha/beta hydrolase"/>
    <property type="match status" value="1"/>
</dbReference>
<evidence type="ECO:0000256" key="1">
    <source>
        <dbReference type="ARBA" id="ARBA00010088"/>
    </source>
</evidence>
<dbReference type="GO" id="GO:0006508">
    <property type="term" value="P:proteolysis"/>
    <property type="evidence" value="ECO:0007669"/>
    <property type="project" value="InterPro"/>
</dbReference>
<dbReference type="EMBL" id="VYWO01000001">
    <property type="protein sequence ID" value="KAA9302141.1"/>
    <property type="molecule type" value="Genomic_DNA"/>
</dbReference>
<dbReference type="Pfam" id="PF00561">
    <property type="entry name" value="Abhydrolase_1"/>
    <property type="match status" value="1"/>
</dbReference>
<evidence type="ECO:0000259" key="3">
    <source>
        <dbReference type="Pfam" id="PF00561"/>
    </source>
</evidence>
<dbReference type="RefSeq" id="WP_070430272.1">
    <property type="nucleotide sequence ID" value="NZ_VYWO01000001.1"/>
</dbReference>
<accession>A0A5N1GQ14</accession>
<dbReference type="STRING" id="119206.AWM72_07405"/>
<proteinExistence type="inferred from homology"/>
<protein>
    <submittedName>
        <fullName evidence="4">Alpha/beta hydrolase</fullName>
    </submittedName>
</protein>
<dbReference type="PANTHER" id="PTHR43798">
    <property type="entry name" value="MONOACYLGLYCEROL LIPASE"/>
    <property type="match status" value="1"/>
</dbReference>
<evidence type="ECO:0000313" key="4">
    <source>
        <dbReference type="EMBL" id="KAA9302141.1"/>
    </source>
</evidence>
<dbReference type="InterPro" id="IPR050266">
    <property type="entry name" value="AB_hydrolase_sf"/>
</dbReference>
<dbReference type="SUPFAM" id="SSF53474">
    <property type="entry name" value="alpha/beta-Hydrolases"/>
    <property type="match status" value="1"/>
</dbReference>
<name>A0A5N1GQ14_9LACT</name>
<comment type="similarity">
    <text evidence="1">Belongs to the peptidase S33 family.</text>
</comment>
<dbReference type="AlphaFoldDB" id="A0A5N1GQ14"/>
<dbReference type="InterPro" id="IPR000073">
    <property type="entry name" value="AB_hydrolase_1"/>
</dbReference>
<keyword evidence="2 4" id="KW-0378">Hydrolase</keyword>
<sequence>MTIFLFVIALSLLALLLCRAIKARLYRYDLAEDLVLALGPRAYRQAVQVRGQDRSKPLLIWLHGGPGVPNPALSYSYQQRLAKDFIICYWTQAGSGRSYYFNPDRSQEGPSFQELEASLDDLVDQVCQRYGKKKVVLLGHSFGSMLGLRYAKSHPEKLWAYVGVSQITDMIAGDFLILDLVEGQMNRLADRRALAYLSQAKQATRHALQSRYIEAKNYLAVERLAQNYLRTISLRDQARLVWQVLTSPDLNWADLRWYGLIACQTQRFTQIQADLMEEAQKMDLSTIERLEVPLLLISGALDWQAPLGQVFDFFDQVRAPQQAFRMLPGAGHSPFLSHPKLFSQCVKDFLSYHLK</sequence>
<reference evidence="4 5" key="1">
    <citation type="submission" date="2019-09" db="EMBL/GenBank/DDBJ databases">
        <title>Draft genome sequence assemblies of isolates from the urinary tract.</title>
        <authorList>
            <person name="Mores C.R."/>
            <person name="Putonti C."/>
            <person name="Wolfe A.J."/>
        </authorList>
    </citation>
    <scope>NUCLEOTIDE SEQUENCE [LARGE SCALE GENOMIC DNA]</scope>
    <source>
        <strain evidence="4 5">UMB623</strain>
    </source>
</reference>
<evidence type="ECO:0000256" key="2">
    <source>
        <dbReference type="ARBA" id="ARBA00022801"/>
    </source>
</evidence>
<evidence type="ECO:0000313" key="5">
    <source>
        <dbReference type="Proteomes" id="UP000327148"/>
    </source>
</evidence>
<dbReference type="PANTHER" id="PTHR43798:SF33">
    <property type="entry name" value="HYDROLASE, PUTATIVE (AFU_ORTHOLOGUE AFUA_2G14860)-RELATED"/>
    <property type="match status" value="1"/>
</dbReference>
<dbReference type="InterPro" id="IPR029058">
    <property type="entry name" value="AB_hydrolase_fold"/>
</dbReference>